<feature type="region of interest" description="Disordered" evidence="1">
    <location>
        <begin position="1"/>
        <end position="60"/>
    </location>
</feature>
<dbReference type="STRING" id="913774.A0A0C3GSY0"/>
<sequence>MVPATEHGTASDNSSTELSPNVPPSATAAVPGISQVGQAATEAADEPTAPSPVHAPSPPESIIEADDLVSLSNSQVSVTSSVFEFVHEHGHRYHRKPEALLPNDEFEQDRLDLQHHIFRMLLDGGLTHTVLLDDKPLEIIDIGCGTGIWAIEMGDDFPNASIRGIDESPIQPPWVPPNVTFEIDDVTKTWLVKGSSIDFVHIRTMAGCIPSWPDLLRSALSALKPGGHIEVADIMWHFECQDGSMKPDCASIQWADKFHELATASFHVDFAPSPKMAGWLEEVGFVDINVHTRLVPVGPWPKDKKLKEIGRYFLAQMLQGGMENYSMALFTKAGWTDIGVHAMLGDVRQEITDPRVHSFTRAWFITGRKAEEGGDHSLP</sequence>
<dbReference type="Gene3D" id="3.40.50.150">
    <property type="entry name" value="Vaccinia Virus protein VP39"/>
    <property type="match status" value="1"/>
</dbReference>
<dbReference type="SUPFAM" id="SSF53335">
    <property type="entry name" value="S-adenosyl-L-methionine-dependent methyltransferases"/>
    <property type="match status" value="1"/>
</dbReference>
<dbReference type="CDD" id="cd02440">
    <property type="entry name" value="AdoMet_MTases"/>
    <property type="match status" value="1"/>
</dbReference>
<feature type="compositionally biased region" description="Polar residues" evidence="1">
    <location>
        <begin position="8"/>
        <end position="19"/>
    </location>
</feature>
<feature type="compositionally biased region" description="Low complexity" evidence="1">
    <location>
        <begin position="39"/>
        <end position="48"/>
    </location>
</feature>
<reference evidence="2 3" key="1">
    <citation type="submission" date="2014-04" db="EMBL/GenBank/DDBJ databases">
        <authorList>
            <consortium name="DOE Joint Genome Institute"/>
            <person name="Kuo A."/>
            <person name="Martino E."/>
            <person name="Perotto S."/>
            <person name="Kohler A."/>
            <person name="Nagy L.G."/>
            <person name="Floudas D."/>
            <person name="Copeland A."/>
            <person name="Barry K.W."/>
            <person name="Cichocki N."/>
            <person name="Veneault-Fourrey C."/>
            <person name="LaButti K."/>
            <person name="Lindquist E.A."/>
            <person name="Lipzen A."/>
            <person name="Lundell T."/>
            <person name="Morin E."/>
            <person name="Murat C."/>
            <person name="Sun H."/>
            <person name="Tunlid A."/>
            <person name="Henrissat B."/>
            <person name="Grigoriev I.V."/>
            <person name="Hibbett D.S."/>
            <person name="Martin F."/>
            <person name="Nordberg H.P."/>
            <person name="Cantor M.N."/>
            <person name="Hua S.X."/>
        </authorList>
    </citation>
    <scope>NUCLEOTIDE SEQUENCE [LARGE SCALE GENOMIC DNA]</scope>
    <source>
        <strain evidence="2 3">Zn</strain>
    </source>
</reference>
<organism evidence="2 3">
    <name type="scientific">Oidiodendron maius (strain Zn)</name>
    <dbReference type="NCBI Taxonomy" id="913774"/>
    <lineage>
        <taxon>Eukaryota</taxon>
        <taxon>Fungi</taxon>
        <taxon>Dikarya</taxon>
        <taxon>Ascomycota</taxon>
        <taxon>Pezizomycotina</taxon>
        <taxon>Leotiomycetes</taxon>
        <taxon>Leotiomycetes incertae sedis</taxon>
        <taxon>Myxotrichaceae</taxon>
        <taxon>Oidiodendron</taxon>
    </lineage>
</organism>
<dbReference type="Proteomes" id="UP000054321">
    <property type="component" value="Unassembled WGS sequence"/>
</dbReference>
<accession>A0A0C3GSY0</accession>
<dbReference type="AlphaFoldDB" id="A0A0C3GSY0"/>
<evidence type="ECO:0000313" key="2">
    <source>
        <dbReference type="EMBL" id="KIM94449.1"/>
    </source>
</evidence>
<evidence type="ECO:0000256" key="1">
    <source>
        <dbReference type="SAM" id="MobiDB-lite"/>
    </source>
</evidence>
<dbReference type="Pfam" id="PF13489">
    <property type="entry name" value="Methyltransf_23"/>
    <property type="match status" value="1"/>
</dbReference>
<dbReference type="PANTHER" id="PTHR43591">
    <property type="entry name" value="METHYLTRANSFERASE"/>
    <property type="match status" value="1"/>
</dbReference>
<dbReference type="OrthoDB" id="2013972at2759"/>
<reference evidence="3" key="2">
    <citation type="submission" date="2015-01" db="EMBL/GenBank/DDBJ databases">
        <title>Evolutionary Origins and Diversification of the Mycorrhizal Mutualists.</title>
        <authorList>
            <consortium name="DOE Joint Genome Institute"/>
            <consortium name="Mycorrhizal Genomics Consortium"/>
            <person name="Kohler A."/>
            <person name="Kuo A."/>
            <person name="Nagy L.G."/>
            <person name="Floudas D."/>
            <person name="Copeland A."/>
            <person name="Barry K.W."/>
            <person name="Cichocki N."/>
            <person name="Veneault-Fourrey C."/>
            <person name="LaButti K."/>
            <person name="Lindquist E.A."/>
            <person name="Lipzen A."/>
            <person name="Lundell T."/>
            <person name="Morin E."/>
            <person name="Murat C."/>
            <person name="Riley R."/>
            <person name="Ohm R."/>
            <person name="Sun H."/>
            <person name="Tunlid A."/>
            <person name="Henrissat B."/>
            <person name="Grigoriev I.V."/>
            <person name="Hibbett D.S."/>
            <person name="Martin F."/>
        </authorList>
    </citation>
    <scope>NUCLEOTIDE SEQUENCE [LARGE SCALE GENOMIC DNA]</scope>
    <source>
        <strain evidence="3">Zn</strain>
    </source>
</reference>
<evidence type="ECO:0000313" key="3">
    <source>
        <dbReference type="Proteomes" id="UP000054321"/>
    </source>
</evidence>
<dbReference type="GO" id="GO:0008168">
    <property type="term" value="F:methyltransferase activity"/>
    <property type="evidence" value="ECO:0007669"/>
    <property type="project" value="TreeGrafter"/>
</dbReference>
<dbReference type="HOGENOM" id="CLU_010595_7_1_1"/>
<evidence type="ECO:0008006" key="4">
    <source>
        <dbReference type="Google" id="ProtNLM"/>
    </source>
</evidence>
<dbReference type="EMBL" id="KN832890">
    <property type="protein sequence ID" value="KIM94449.1"/>
    <property type="molecule type" value="Genomic_DNA"/>
</dbReference>
<dbReference type="InterPro" id="IPR029063">
    <property type="entry name" value="SAM-dependent_MTases_sf"/>
</dbReference>
<keyword evidence="3" id="KW-1185">Reference proteome</keyword>
<name>A0A0C3GSY0_OIDMZ</name>
<dbReference type="PANTHER" id="PTHR43591:SF24">
    <property type="entry name" value="2-METHOXY-6-POLYPRENYL-1,4-BENZOQUINOL METHYLASE, MITOCHONDRIAL"/>
    <property type="match status" value="1"/>
</dbReference>
<gene>
    <name evidence="2" type="ORF">OIDMADRAFT_136312</name>
</gene>
<protein>
    <recommendedName>
        <fullName evidence="4">Methyltransferase domain-containing protein</fullName>
    </recommendedName>
</protein>
<dbReference type="InParanoid" id="A0A0C3GSY0"/>
<proteinExistence type="predicted"/>
<feature type="compositionally biased region" description="Pro residues" evidence="1">
    <location>
        <begin position="49"/>
        <end position="59"/>
    </location>
</feature>